<feature type="chain" id="PRO_5034131498" evidence="1">
    <location>
        <begin position="22"/>
        <end position="275"/>
    </location>
</feature>
<dbReference type="Proteomes" id="UP000245631">
    <property type="component" value="Unassembled WGS sequence"/>
</dbReference>
<dbReference type="RefSeq" id="WP_109670932.1">
    <property type="nucleotide sequence ID" value="NZ_QGGH01000013.1"/>
</dbReference>
<evidence type="ECO:0000259" key="2">
    <source>
        <dbReference type="Pfam" id="PF05239"/>
    </source>
</evidence>
<dbReference type="Pfam" id="PF05239">
    <property type="entry name" value="PRC"/>
    <property type="match status" value="2"/>
</dbReference>
<dbReference type="SUPFAM" id="SSF50346">
    <property type="entry name" value="PRC-barrel domain"/>
    <property type="match status" value="2"/>
</dbReference>
<dbReference type="InterPro" id="IPR027275">
    <property type="entry name" value="PRC-brl_dom"/>
</dbReference>
<dbReference type="InterPro" id="IPR011033">
    <property type="entry name" value="PRC_barrel-like_sf"/>
</dbReference>
<dbReference type="Gene3D" id="2.30.30.240">
    <property type="entry name" value="PRC-barrel domain"/>
    <property type="match status" value="2"/>
</dbReference>
<evidence type="ECO:0000313" key="3">
    <source>
        <dbReference type="EMBL" id="PWJ87947.1"/>
    </source>
</evidence>
<evidence type="ECO:0000313" key="4">
    <source>
        <dbReference type="Proteomes" id="UP000245631"/>
    </source>
</evidence>
<accession>A0A8E3B333</accession>
<dbReference type="AlphaFoldDB" id="A0A8E3B333"/>
<organism evidence="3 4">
    <name type="scientific">Rhizobium loti</name>
    <name type="common">Mesorhizobium loti</name>
    <dbReference type="NCBI Taxonomy" id="381"/>
    <lineage>
        <taxon>Bacteria</taxon>
        <taxon>Pseudomonadati</taxon>
        <taxon>Pseudomonadota</taxon>
        <taxon>Alphaproteobacteria</taxon>
        <taxon>Hyphomicrobiales</taxon>
        <taxon>Phyllobacteriaceae</taxon>
        <taxon>Mesorhizobium</taxon>
    </lineage>
</organism>
<feature type="signal peptide" evidence="1">
    <location>
        <begin position="1"/>
        <end position="21"/>
    </location>
</feature>
<evidence type="ECO:0000256" key="1">
    <source>
        <dbReference type="SAM" id="SignalP"/>
    </source>
</evidence>
<proteinExistence type="predicted"/>
<reference evidence="3 4" key="1">
    <citation type="submission" date="2018-05" db="EMBL/GenBank/DDBJ databases">
        <title>Genomic Encyclopedia of Type Strains, Phase IV (KMG-IV): sequencing the most valuable type-strain genomes for metagenomic binning, comparative biology and taxonomic classification.</title>
        <authorList>
            <person name="Goeker M."/>
        </authorList>
    </citation>
    <scope>NUCLEOTIDE SEQUENCE [LARGE SCALE GENOMIC DNA]</scope>
    <source>
        <strain evidence="3 4">DSM 2626</strain>
    </source>
</reference>
<dbReference type="PANTHER" id="PTHR36505:SF1">
    <property type="entry name" value="BLR1072 PROTEIN"/>
    <property type="match status" value="1"/>
</dbReference>
<sequence length="275" mass="29261">MFYKLLATTALATFIASGAYAGNVISAATAAQNVAVQAIPDGKLVSKFMGVEVYNGTGDNAEDIGEVNDILLSKDGTAKFLIIGVGGFLKVGEKNVAYDFDKAQWAEKNGKRWLVISATKEELTALPAFDTKAYDASLSTASTKPATPTVTPAPANSATTVDRTTLTEMPIDKIRAEDLIGTTVYGADDANVGKIGDVVLTGDKKIDAVIIDVGGFLGIGAKEVAVGFEKLKFMTDKDGNKYLYTNFTKDQLTAQTAYDKGTYVQSRDKQRLIVK</sequence>
<feature type="domain" description="PRC-barrel" evidence="2">
    <location>
        <begin position="172"/>
        <end position="252"/>
    </location>
</feature>
<name>A0A8E3B333_RHILI</name>
<keyword evidence="1" id="KW-0732">Signal</keyword>
<protein>
    <submittedName>
        <fullName evidence="3">PRC-barrel domain protein</fullName>
    </submittedName>
</protein>
<dbReference type="PANTHER" id="PTHR36505">
    <property type="entry name" value="BLR1072 PROTEIN"/>
    <property type="match status" value="1"/>
</dbReference>
<dbReference type="EMBL" id="QGGH01000013">
    <property type="protein sequence ID" value="PWJ87947.1"/>
    <property type="molecule type" value="Genomic_DNA"/>
</dbReference>
<gene>
    <name evidence="3" type="ORF">C8D77_11336</name>
</gene>
<feature type="domain" description="PRC-barrel" evidence="2">
    <location>
        <begin position="43"/>
        <end position="123"/>
    </location>
</feature>
<comment type="caution">
    <text evidence="3">The sequence shown here is derived from an EMBL/GenBank/DDBJ whole genome shotgun (WGS) entry which is preliminary data.</text>
</comment>
<dbReference type="GeneID" id="61055150"/>